<dbReference type="InterPro" id="IPR024654">
    <property type="entry name" value="Calcineurin-like_PHP_lpxH"/>
</dbReference>
<dbReference type="GO" id="GO:0046872">
    <property type="term" value="F:metal ion binding"/>
    <property type="evidence" value="ECO:0007669"/>
    <property type="project" value="UniProtKB-KW"/>
</dbReference>
<comment type="cofactor">
    <cofactor evidence="2">
        <name>a divalent metal cation</name>
        <dbReference type="ChEBI" id="CHEBI:60240"/>
    </cofactor>
</comment>
<dbReference type="GO" id="GO:0016787">
    <property type="term" value="F:hydrolase activity"/>
    <property type="evidence" value="ECO:0007669"/>
    <property type="project" value="UniProtKB-UniRule"/>
</dbReference>
<dbReference type="PANTHER" id="PTHR11124">
    <property type="entry name" value="VACUOLAR SORTING PROTEIN VPS29"/>
    <property type="match status" value="1"/>
</dbReference>
<sequence>MKVLIFSDTHGNNDRMMDIASKNPDAGLILHLGDNVRDAMKLNEDTLVKVLWVKGNTDHIKEKEDLILDVEGYKIFLTHGHLYGVKSGLQNLYYKSKEEGADIALFGHSHIAVNEEIGGIVFLNPGSIGDKRSQKYYSYGVLELKDGVMDTRIVYVK</sequence>
<dbReference type="OrthoDB" id="9800565at2"/>
<accession>A0A1M4ZL90</accession>
<dbReference type="InterPro" id="IPR029052">
    <property type="entry name" value="Metallo-depent_PP-like"/>
</dbReference>
<reference evidence="4 5" key="1">
    <citation type="submission" date="2016-11" db="EMBL/GenBank/DDBJ databases">
        <authorList>
            <person name="Jaros S."/>
            <person name="Januszkiewicz K."/>
            <person name="Wedrychowicz H."/>
        </authorList>
    </citation>
    <scope>NUCLEOTIDE SEQUENCE [LARGE SCALE GENOMIC DNA]</scope>
    <source>
        <strain evidence="4 5">DSM 14828</strain>
    </source>
</reference>
<feature type="domain" description="Calcineurin-like phosphoesterase" evidence="3">
    <location>
        <begin position="1"/>
        <end position="146"/>
    </location>
</feature>
<protein>
    <recommendedName>
        <fullName evidence="2">Phosphoesterase</fullName>
        <ecNumber evidence="2">3.1.4.-</ecNumber>
    </recommendedName>
</protein>
<dbReference type="SUPFAM" id="SSF56300">
    <property type="entry name" value="Metallo-dependent phosphatases"/>
    <property type="match status" value="1"/>
</dbReference>
<evidence type="ECO:0000259" key="3">
    <source>
        <dbReference type="Pfam" id="PF12850"/>
    </source>
</evidence>
<dbReference type="RefSeq" id="WP_073271775.1">
    <property type="nucleotide sequence ID" value="NZ_FQTU01000018.1"/>
</dbReference>
<dbReference type="EMBL" id="FQTU01000018">
    <property type="protein sequence ID" value="SHF18850.1"/>
    <property type="molecule type" value="Genomic_DNA"/>
</dbReference>
<proteinExistence type="inferred from homology"/>
<name>A0A1M4ZL90_9FIRM</name>
<keyword evidence="5" id="KW-1185">Reference proteome</keyword>
<dbReference type="STRING" id="1120975.SAMN02746064_02080"/>
<dbReference type="NCBIfam" id="TIGR00040">
    <property type="entry name" value="yfcE"/>
    <property type="match status" value="1"/>
</dbReference>
<dbReference type="Gene3D" id="3.60.21.10">
    <property type="match status" value="1"/>
</dbReference>
<dbReference type="InterPro" id="IPR000979">
    <property type="entry name" value="Phosphodiesterase_MJ0936/Vps29"/>
</dbReference>
<dbReference type="AlphaFoldDB" id="A0A1M4ZL90"/>
<comment type="similarity">
    <text evidence="1 2">Belongs to the metallophosphoesterase superfamily. YfcE family.</text>
</comment>
<dbReference type="Proteomes" id="UP000184251">
    <property type="component" value="Unassembled WGS sequence"/>
</dbReference>
<dbReference type="Pfam" id="PF12850">
    <property type="entry name" value="Metallophos_2"/>
    <property type="match status" value="1"/>
</dbReference>
<gene>
    <name evidence="4" type="ORF">SAMN02746064_02080</name>
</gene>
<evidence type="ECO:0000256" key="1">
    <source>
        <dbReference type="ARBA" id="ARBA00008950"/>
    </source>
</evidence>
<evidence type="ECO:0000313" key="4">
    <source>
        <dbReference type="EMBL" id="SHF18850.1"/>
    </source>
</evidence>
<keyword evidence="2" id="KW-0479">Metal-binding</keyword>
<evidence type="ECO:0000313" key="5">
    <source>
        <dbReference type="Proteomes" id="UP000184251"/>
    </source>
</evidence>
<evidence type="ECO:0000256" key="2">
    <source>
        <dbReference type="RuleBase" id="RU362039"/>
    </source>
</evidence>
<dbReference type="EC" id="3.1.4.-" evidence="2"/>
<organism evidence="4 5">
    <name type="scientific">Alkalibacter saccharofermentans DSM 14828</name>
    <dbReference type="NCBI Taxonomy" id="1120975"/>
    <lineage>
        <taxon>Bacteria</taxon>
        <taxon>Bacillati</taxon>
        <taxon>Bacillota</taxon>
        <taxon>Clostridia</taxon>
        <taxon>Eubacteriales</taxon>
        <taxon>Eubacteriaceae</taxon>
        <taxon>Alkalibacter</taxon>
    </lineage>
</organism>